<dbReference type="eggNOG" id="COG3212">
    <property type="taxonomic scope" value="Bacteria"/>
</dbReference>
<dbReference type="EMBL" id="AZFT01000050">
    <property type="protein sequence ID" value="KRL84527.1"/>
    <property type="molecule type" value="Genomic_DNA"/>
</dbReference>
<evidence type="ECO:0000256" key="1">
    <source>
        <dbReference type="SAM" id="SignalP"/>
    </source>
</evidence>
<protein>
    <recommendedName>
        <fullName evidence="2">PepSY domain-containing protein</fullName>
    </recommendedName>
</protein>
<name>A0A0R1TT85_9LACO</name>
<keyword evidence="1" id="KW-0732">Signal</keyword>
<dbReference type="AlphaFoldDB" id="A0A0R1TT85"/>
<reference evidence="3 4" key="1">
    <citation type="journal article" date="2015" name="Genome Announc.">
        <title>Expanding the biotechnology potential of lactobacilli through comparative genomics of 213 strains and associated genera.</title>
        <authorList>
            <person name="Sun Z."/>
            <person name="Harris H.M."/>
            <person name="McCann A."/>
            <person name="Guo C."/>
            <person name="Argimon S."/>
            <person name="Zhang W."/>
            <person name="Yang X."/>
            <person name="Jeffery I.B."/>
            <person name="Cooney J.C."/>
            <person name="Kagawa T.F."/>
            <person name="Liu W."/>
            <person name="Song Y."/>
            <person name="Salvetti E."/>
            <person name="Wrobel A."/>
            <person name="Rasinkangas P."/>
            <person name="Parkhill J."/>
            <person name="Rea M.C."/>
            <person name="O'Sullivan O."/>
            <person name="Ritari J."/>
            <person name="Douillard F.P."/>
            <person name="Paul Ross R."/>
            <person name="Yang R."/>
            <person name="Briner A.E."/>
            <person name="Felis G.E."/>
            <person name="de Vos W.M."/>
            <person name="Barrangou R."/>
            <person name="Klaenhammer T.R."/>
            <person name="Caufield P.W."/>
            <person name="Cui Y."/>
            <person name="Zhang H."/>
            <person name="O'Toole P.W."/>
        </authorList>
    </citation>
    <scope>NUCLEOTIDE SEQUENCE [LARGE SCALE GENOMIC DNA]</scope>
    <source>
        <strain evidence="3 4">DSM 16634</strain>
    </source>
</reference>
<evidence type="ECO:0000313" key="3">
    <source>
        <dbReference type="EMBL" id="KRL84527.1"/>
    </source>
</evidence>
<feature type="chain" id="PRO_5038377592" description="PepSY domain-containing protein" evidence="1">
    <location>
        <begin position="22"/>
        <end position="199"/>
    </location>
</feature>
<evidence type="ECO:0000313" key="4">
    <source>
        <dbReference type="Proteomes" id="UP000051324"/>
    </source>
</evidence>
<dbReference type="OrthoDB" id="2325080at2"/>
<comment type="caution">
    <text evidence="3">The sequence shown here is derived from an EMBL/GenBank/DDBJ whole genome shotgun (WGS) entry which is preliminary data.</text>
</comment>
<dbReference type="InterPro" id="IPR025711">
    <property type="entry name" value="PepSY"/>
</dbReference>
<feature type="domain" description="PepSY" evidence="2">
    <location>
        <begin position="61"/>
        <end position="117"/>
    </location>
</feature>
<accession>A0A0R1TT85</accession>
<dbReference type="Gene3D" id="3.10.450.40">
    <property type="match status" value="2"/>
</dbReference>
<feature type="signal peptide" evidence="1">
    <location>
        <begin position="1"/>
        <end position="21"/>
    </location>
</feature>
<dbReference type="Pfam" id="PF03413">
    <property type="entry name" value="PepSY"/>
    <property type="match status" value="2"/>
</dbReference>
<dbReference type="RefSeq" id="WP_025087876.1">
    <property type="nucleotide sequence ID" value="NZ_AZFT01000050.1"/>
</dbReference>
<gene>
    <name evidence="3" type="ORF">FC32_GL000547</name>
</gene>
<organism evidence="3 4">
    <name type="scientific">Ligilactobacillus apodemi DSM 16634 = JCM 16172</name>
    <dbReference type="NCBI Taxonomy" id="1423724"/>
    <lineage>
        <taxon>Bacteria</taxon>
        <taxon>Bacillati</taxon>
        <taxon>Bacillota</taxon>
        <taxon>Bacilli</taxon>
        <taxon>Lactobacillales</taxon>
        <taxon>Lactobacillaceae</taxon>
        <taxon>Ligilactobacillus</taxon>
    </lineage>
</organism>
<feature type="domain" description="PepSY" evidence="2">
    <location>
        <begin position="138"/>
        <end position="195"/>
    </location>
</feature>
<sequence>MKLKKALIISAASVALLGAGAGAGIFIANNGLADSVTTSSSTSSSKKSQTNSQKKKVEVKVDMATAIKTALKEAKSGKVVASELEFKRNTPVYEIKILDGDTEKEYQVDANTGKIVNSSTEKISNDSDNLELSNLDTKVSLADAIKKAQEKYSSAKIFQVELEMEDGKAVYEIKLTDNNKRIKLVISADDGSIVSESTR</sequence>
<dbReference type="STRING" id="1423724.FC32_GL000547"/>
<evidence type="ECO:0000259" key="2">
    <source>
        <dbReference type="Pfam" id="PF03413"/>
    </source>
</evidence>
<dbReference type="Proteomes" id="UP000051324">
    <property type="component" value="Unassembled WGS sequence"/>
</dbReference>
<proteinExistence type="predicted"/>
<dbReference type="PATRIC" id="fig|1423724.4.peg.580"/>
<keyword evidence="4" id="KW-1185">Reference proteome</keyword>